<dbReference type="Proteomes" id="UP001139125">
    <property type="component" value="Unassembled WGS sequence"/>
</dbReference>
<dbReference type="InterPro" id="IPR003593">
    <property type="entry name" value="AAA+_ATPase"/>
</dbReference>
<keyword evidence="6" id="KW-1185">Reference proteome</keyword>
<evidence type="ECO:0000256" key="2">
    <source>
        <dbReference type="ARBA" id="ARBA00022741"/>
    </source>
</evidence>
<dbReference type="CDD" id="cd03261">
    <property type="entry name" value="ABC_Org_Solvent_Resistant"/>
    <property type="match status" value="1"/>
</dbReference>
<dbReference type="SMART" id="SM00382">
    <property type="entry name" value="AAA"/>
    <property type="match status" value="1"/>
</dbReference>
<dbReference type="Gene3D" id="3.40.50.300">
    <property type="entry name" value="P-loop containing nucleotide triphosphate hydrolases"/>
    <property type="match status" value="1"/>
</dbReference>
<dbReference type="EMBL" id="JANDBC010000001">
    <property type="protein sequence ID" value="MCP9291434.1"/>
    <property type="molecule type" value="Genomic_DNA"/>
</dbReference>
<proteinExistence type="predicted"/>
<dbReference type="PROSITE" id="PS50893">
    <property type="entry name" value="ABC_TRANSPORTER_2"/>
    <property type="match status" value="1"/>
</dbReference>
<name>A0A9X2RH47_9BACT</name>
<gene>
    <name evidence="5" type="ORF">NM125_07545</name>
</gene>
<evidence type="ECO:0000256" key="1">
    <source>
        <dbReference type="ARBA" id="ARBA00022448"/>
    </source>
</evidence>
<sequence>MIEIKNLTKSFGDNLVWSDVSFKIEDGETTAVIGKSGCGKSVLLKHLNALLYPDEGEVLIDGKCVFELSYSQLRKVRQRFGILFQGGALFDSISTYENVAFPLRYFTEQTDEEIEHNVMEALGMVNLEHAGEKSTSELSGGMRKRVGLARAIILKPDYLLYDEPTSGLDPRTSEEINELINTMADNLDITSIVITHDMHSVLEVAEKVAFLDEQKLSWFGKTEDMKHSDNKNLIDFISASEYQITKKTA</sequence>
<evidence type="ECO:0000256" key="3">
    <source>
        <dbReference type="ARBA" id="ARBA00022840"/>
    </source>
</evidence>
<dbReference type="AlphaFoldDB" id="A0A9X2RH47"/>
<dbReference type="PANTHER" id="PTHR43023">
    <property type="entry name" value="PROTEIN TRIGALACTOSYLDIACYLGLYCEROL 3, CHLOROPLASTIC"/>
    <property type="match status" value="1"/>
</dbReference>
<evidence type="ECO:0000313" key="5">
    <source>
        <dbReference type="EMBL" id="MCP9291434.1"/>
    </source>
</evidence>
<keyword evidence="1" id="KW-0813">Transport</keyword>
<dbReference type="Pfam" id="PF00005">
    <property type="entry name" value="ABC_tran"/>
    <property type="match status" value="1"/>
</dbReference>
<dbReference type="GO" id="GO:0005524">
    <property type="term" value="F:ATP binding"/>
    <property type="evidence" value="ECO:0007669"/>
    <property type="project" value="UniProtKB-KW"/>
</dbReference>
<keyword evidence="2" id="KW-0547">Nucleotide-binding</keyword>
<reference evidence="5" key="1">
    <citation type="submission" date="2022-06" db="EMBL/GenBank/DDBJ databases">
        <title>Gracilimonas sp. CAU 1638 isolated from sea sediment.</title>
        <authorList>
            <person name="Kim W."/>
        </authorList>
    </citation>
    <scope>NUCLEOTIDE SEQUENCE</scope>
    <source>
        <strain evidence="5">CAU 1638</strain>
    </source>
</reference>
<evidence type="ECO:0000313" key="6">
    <source>
        <dbReference type="Proteomes" id="UP001139125"/>
    </source>
</evidence>
<dbReference type="RefSeq" id="WP_255134300.1">
    <property type="nucleotide sequence ID" value="NZ_JANDBC010000001.1"/>
</dbReference>
<comment type="caution">
    <text evidence="5">The sequence shown here is derived from an EMBL/GenBank/DDBJ whole genome shotgun (WGS) entry which is preliminary data.</text>
</comment>
<accession>A0A9X2RH47</accession>
<organism evidence="5 6">
    <name type="scientific">Gracilimonas sediminicola</name>
    <dbReference type="NCBI Taxonomy" id="2952158"/>
    <lineage>
        <taxon>Bacteria</taxon>
        <taxon>Pseudomonadati</taxon>
        <taxon>Balneolota</taxon>
        <taxon>Balneolia</taxon>
        <taxon>Balneolales</taxon>
        <taxon>Balneolaceae</taxon>
        <taxon>Gracilimonas</taxon>
    </lineage>
</organism>
<dbReference type="InterPro" id="IPR027417">
    <property type="entry name" value="P-loop_NTPase"/>
</dbReference>
<feature type="domain" description="ABC transporter" evidence="4">
    <location>
        <begin position="2"/>
        <end position="238"/>
    </location>
</feature>
<dbReference type="PANTHER" id="PTHR43023:SF6">
    <property type="entry name" value="INTERMEMBRANE PHOSPHOLIPID TRANSPORT SYSTEM ATP-BINDING PROTEIN MLAF"/>
    <property type="match status" value="1"/>
</dbReference>
<protein>
    <submittedName>
        <fullName evidence="5">ABC transporter ATP-binding protein</fullName>
    </submittedName>
</protein>
<dbReference type="SUPFAM" id="SSF52540">
    <property type="entry name" value="P-loop containing nucleoside triphosphate hydrolases"/>
    <property type="match status" value="1"/>
</dbReference>
<dbReference type="GO" id="GO:0016887">
    <property type="term" value="F:ATP hydrolysis activity"/>
    <property type="evidence" value="ECO:0007669"/>
    <property type="project" value="InterPro"/>
</dbReference>
<dbReference type="PROSITE" id="PS00211">
    <property type="entry name" value="ABC_TRANSPORTER_1"/>
    <property type="match status" value="1"/>
</dbReference>
<dbReference type="InterPro" id="IPR017871">
    <property type="entry name" value="ABC_transporter-like_CS"/>
</dbReference>
<dbReference type="InterPro" id="IPR003439">
    <property type="entry name" value="ABC_transporter-like_ATP-bd"/>
</dbReference>
<evidence type="ECO:0000259" key="4">
    <source>
        <dbReference type="PROSITE" id="PS50893"/>
    </source>
</evidence>
<keyword evidence="3 5" id="KW-0067">ATP-binding</keyword>